<dbReference type="Proteomes" id="UP000001203">
    <property type="component" value="Chromosome circular"/>
</dbReference>
<dbReference type="GO" id="GO:0110154">
    <property type="term" value="P:RNA decapping"/>
    <property type="evidence" value="ECO:0007669"/>
    <property type="project" value="TreeGrafter"/>
</dbReference>
<dbReference type="InterPro" id="IPR050126">
    <property type="entry name" value="Ap4A_hydrolase"/>
</dbReference>
<sequence length="231" mass="26483">MRTLAVGDIHGCATAFDKLLEAIHLRPQDRLITLGDYVDKGPNSKEVLERLLYLYENHRLVPLKGNHELMMLDAFQGKKKDDFWVIAGGKTTLQSYPQIEEDNPLLNVPDSHRDFIKQHCLDWYETDNHIFVHANLDPHLPLHKQSNHDLFWQKLYPRHGHYSGKIVVCGHTSQKNGSPVNMGHQICIDTWACGQGWLTCLDVDSGKIWQTNQQGEVKISHIKDFSDISIN</sequence>
<dbReference type="RefSeq" id="WP_009545945.1">
    <property type="nucleotide sequence ID" value="NC_010546.1"/>
</dbReference>
<dbReference type="CDD" id="cd00144">
    <property type="entry name" value="MPP_PPP_family"/>
    <property type="match status" value="1"/>
</dbReference>
<dbReference type="KEGG" id="cyt:cce_0702"/>
<dbReference type="AlphaFoldDB" id="B1WQZ5"/>
<organism evidence="2 3">
    <name type="scientific">Crocosphaera subtropica (strain ATCC 51142 / BH68)</name>
    <name type="common">Cyanothece sp. (strain ATCC 51142)</name>
    <dbReference type="NCBI Taxonomy" id="43989"/>
    <lineage>
        <taxon>Bacteria</taxon>
        <taxon>Bacillati</taxon>
        <taxon>Cyanobacteriota</taxon>
        <taxon>Cyanophyceae</taxon>
        <taxon>Oscillatoriophycideae</taxon>
        <taxon>Chroococcales</taxon>
        <taxon>Aphanothecaceae</taxon>
        <taxon>Crocosphaera</taxon>
        <taxon>Crocosphaera subtropica</taxon>
    </lineage>
</organism>
<gene>
    <name evidence="2" type="ordered locus">cce_0702</name>
</gene>
<evidence type="ECO:0000313" key="3">
    <source>
        <dbReference type="Proteomes" id="UP000001203"/>
    </source>
</evidence>
<feature type="domain" description="Serine/threonine specific protein phosphatases" evidence="1">
    <location>
        <begin position="63"/>
        <end position="68"/>
    </location>
</feature>
<evidence type="ECO:0000259" key="1">
    <source>
        <dbReference type="PROSITE" id="PS00125"/>
    </source>
</evidence>
<dbReference type="InterPro" id="IPR006186">
    <property type="entry name" value="Ser/Thr-sp_prot-phosphatase"/>
</dbReference>
<accession>B1WQZ5</accession>
<dbReference type="InterPro" id="IPR004843">
    <property type="entry name" value="Calcineurin-like_PHP"/>
</dbReference>
<name>B1WQZ5_CROS5</name>
<dbReference type="STRING" id="43989.cce_0702"/>
<dbReference type="GO" id="GO:0016791">
    <property type="term" value="F:phosphatase activity"/>
    <property type="evidence" value="ECO:0007669"/>
    <property type="project" value="TreeGrafter"/>
</dbReference>
<dbReference type="HOGENOM" id="CLU_023125_4_3_3"/>
<dbReference type="eggNOG" id="COG0639">
    <property type="taxonomic scope" value="Bacteria"/>
</dbReference>
<dbReference type="GO" id="GO:0008803">
    <property type="term" value="F:bis(5'-nucleosyl)-tetraphosphatase (symmetrical) activity"/>
    <property type="evidence" value="ECO:0007669"/>
    <property type="project" value="TreeGrafter"/>
</dbReference>
<dbReference type="GO" id="GO:0005737">
    <property type="term" value="C:cytoplasm"/>
    <property type="evidence" value="ECO:0007669"/>
    <property type="project" value="TreeGrafter"/>
</dbReference>
<proteinExistence type="predicted"/>
<protein>
    <submittedName>
        <fullName evidence="2">Serine/threonine protein phosphatase</fullName>
    </submittedName>
</protein>
<dbReference type="OrthoDB" id="384253at2"/>
<dbReference type="EMBL" id="CP000806">
    <property type="protein sequence ID" value="ACB50053.1"/>
    <property type="molecule type" value="Genomic_DNA"/>
</dbReference>
<keyword evidence="3" id="KW-1185">Reference proteome</keyword>
<dbReference type="PANTHER" id="PTHR42850">
    <property type="entry name" value="METALLOPHOSPHOESTERASE"/>
    <property type="match status" value="1"/>
</dbReference>
<dbReference type="Pfam" id="PF00149">
    <property type="entry name" value="Metallophos"/>
    <property type="match status" value="1"/>
</dbReference>
<dbReference type="Gene3D" id="3.60.21.10">
    <property type="match status" value="1"/>
</dbReference>
<dbReference type="PANTHER" id="PTHR42850:SF4">
    <property type="entry name" value="ZINC-DEPENDENT ENDOPOLYPHOSPHATASE"/>
    <property type="match status" value="1"/>
</dbReference>
<dbReference type="SUPFAM" id="SSF56300">
    <property type="entry name" value="Metallo-dependent phosphatases"/>
    <property type="match status" value="1"/>
</dbReference>
<reference evidence="2 3" key="1">
    <citation type="journal article" date="2008" name="Proc. Natl. Acad. Sci. U.S.A.">
        <title>The genome of Cyanothece 51142, a unicellular diazotrophic cyanobacterium important in the marine nitrogen cycle.</title>
        <authorList>
            <person name="Welsh E.A."/>
            <person name="Liberton M."/>
            <person name="Stoeckel J."/>
            <person name="Loh T."/>
            <person name="Elvitigala T."/>
            <person name="Wang C."/>
            <person name="Wollam A."/>
            <person name="Fulton R.S."/>
            <person name="Clifton S.W."/>
            <person name="Jacobs J.M."/>
            <person name="Aurora R."/>
            <person name="Ghosh B.K."/>
            <person name="Sherman L.A."/>
            <person name="Smith R.D."/>
            <person name="Wilson R.K."/>
            <person name="Pakrasi H.B."/>
        </authorList>
    </citation>
    <scope>NUCLEOTIDE SEQUENCE [LARGE SCALE GENOMIC DNA]</scope>
    <source>
        <strain evidence="3">ATCC 51142 / BH68</strain>
    </source>
</reference>
<dbReference type="InterPro" id="IPR029052">
    <property type="entry name" value="Metallo-depent_PP-like"/>
</dbReference>
<dbReference type="PROSITE" id="PS00125">
    <property type="entry name" value="SER_THR_PHOSPHATASE"/>
    <property type="match status" value="1"/>
</dbReference>
<evidence type="ECO:0000313" key="2">
    <source>
        <dbReference type="EMBL" id="ACB50053.1"/>
    </source>
</evidence>